<feature type="region of interest" description="Disordered" evidence="2">
    <location>
        <begin position="148"/>
        <end position="179"/>
    </location>
</feature>
<keyword evidence="1" id="KW-0694">RNA-binding</keyword>
<dbReference type="PROSITE" id="PS50102">
    <property type="entry name" value="RRM"/>
    <property type="match status" value="1"/>
</dbReference>
<dbReference type="AlphaFoldDB" id="A0AAD8GZ55"/>
<organism evidence="4 5">
    <name type="scientific">Heracleum sosnowskyi</name>
    <dbReference type="NCBI Taxonomy" id="360622"/>
    <lineage>
        <taxon>Eukaryota</taxon>
        <taxon>Viridiplantae</taxon>
        <taxon>Streptophyta</taxon>
        <taxon>Embryophyta</taxon>
        <taxon>Tracheophyta</taxon>
        <taxon>Spermatophyta</taxon>
        <taxon>Magnoliopsida</taxon>
        <taxon>eudicotyledons</taxon>
        <taxon>Gunneridae</taxon>
        <taxon>Pentapetalae</taxon>
        <taxon>asterids</taxon>
        <taxon>campanulids</taxon>
        <taxon>Apiales</taxon>
        <taxon>Apiaceae</taxon>
        <taxon>Apioideae</taxon>
        <taxon>apioid superclade</taxon>
        <taxon>Tordylieae</taxon>
        <taxon>Tordyliinae</taxon>
        <taxon>Heracleum</taxon>
    </lineage>
</organism>
<dbReference type="SMART" id="SM00360">
    <property type="entry name" value="RRM"/>
    <property type="match status" value="1"/>
</dbReference>
<comment type="caution">
    <text evidence="4">The sequence shown here is derived from an EMBL/GenBank/DDBJ whole genome shotgun (WGS) entry which is preliminary data.</text>
</comment>
<gene>
    <name evidence="4" type="ORF">POM88_049832</name>
</gene>
<evidence type="ECO:0000256" key="1">
    <source>
        <dbReference type="PROSITE-ProRule" id="PRU00176"/>
    </source>
</evidence>
<dbReference type="InterPro" id="IPR000504">
    <property type="entry name" value="RRM_dom"/>
</dbReference>
<feature type="domain" description="RRM" evidence="3">
    <location>
        <begin position="27"/>
        <end position="104"/>
    </location>
</feature>
<dbReference type="SUPFAM" id="SSF54928">
    <property type="entry name" value="RNA-binding domain, RBD"/>
    <property type="match status" value="1"/>
</dbReference>
<dbReference type="Proteomes" id="UP001237642">
    <property type="component" value="Unassembled WGS sequence"/>
</dbReference>
<accession>A0AAD8GZ55</accession>
<dbReference type="Pfam" id="PF00076">
    <property type="entry name" value="RRM_1"/>
    <property type="match status" value="1"/>
</dbReference>
<reference evidence="4" key="1">
    <citation type="submission" date="2023-02" db="EMBL/GenBank/DDBJ databases">
        <title>Genome of toxic invasive species Heracleum sosnowskyi carries increased number of genes despite the absence of recent whole-genome duplications.</title>
        <authorList>
            <person name="Schelkunov M."/>
            <person name="Shtratnikova V."/>
            <person name="Makarenko M."/>
            <person name="Klepikova A."/>
            <person name="Omelchenko D."/>
            <person name="Novikova G."/>
            <person name="Obukhova E."/>
            <person name="Bogdanov V."/>
            <person name="Penin A."/>
            <person name="Logacheva M."/>
        </authorList>
    </citation>
    <scope>NUCLEOTIDE SEQUENCE</scope>
    <source>
        <strain evidence="4">Hsosn_3</strain>
        <tissue evidence="4">Leaf</tissue>
    </source>
</reference>
<keyword evidence="5" id="KW-1185">Reference proteome</keyword>
<name>A0AAD8GZ55_9APIA</name>
<dbReference type="CDD" id="cd00590">
    <property type="entry name" value="RRM_SF"/>
    <property type="match status" value="1"/>
</dbReference>
<evidence type="ECO:0000256" key="2">
    <source>
        <dbReference type="SAM" id="MobiDB-lite"/>
    </source>
</evidence>
<reference evidence="4" key="2">
    <citation type="submission" date="2023-05" db="EMBL/GenBank/DDBJ databases">
        <authorList>
            <person name="Schelkunov M.I."/>
        </authorList>
    </citation>
    <scope>NUCLEOTIDE SEQUENCE</scope>
    <source>
        <strain evidence="4">Hsosn_3</strain>
        <tissue evidence="4">Leaf</tissue>
    </source>
</reference>
<evidence type="ECO:0000313" key="5">
    <source>
        <dbReference type="Proteomes" id="UP001237642"/>
    </source>
</evidence>
<dbReference type="EMBL" id="JAUIZM010000011">
    <property type="protein sequence ID" value="KAK1356576.1"/>
    <property type="molecule type" value="Genomic_DNA"/>
</dbReference>
<dbReference type="InterPro" id="IPR035979">
    <property type="entry name" value="RBD_domain_sf"/>
</dbReference>
<dbReference type="GO" id="GO:0003723">
    <property type="term" value="F:RNA binding"/>
    <property type="evidence" value="ECO:0007669"/>
    <property type="project" value="UniProtKB-UniRule"/>
</dbReference>
<dbReference type="InterPro" id="IPR012677">
    <property type="entry name" value="Nucleotide-bd_a/b_plait_sf"/>
</dbReference>
<dbReference type="Gene3D" id="3.30.70.330">
    <property type="match status" value="1"/>
</dbReference>
<sequence>MLQRVLSHRIQLTANQQQNMANHREGYLCRVTRLPSTATAEHVKANFSHFGNILDAFVLKDNFHNVSMGTAFIIFEEESARSALMKRSGTLFCGHIIGVTDDKHGFGRNAYEDHESLFDAFISIGESRNRGPEGRDFLDDRSKYVGGGSRGPWPDRGMIRPREGNMDAGNLEGRLNYCP</sequence>
<evidence type="ECO:0000259" key="3">
    <source>
        <dbReference type="PROSITE" id="PS50102"/>
    </source>
</evidence>
<proteinExistence type="predicted"/>
<evidence type="ECO:0000313" key="4">
    <source>
        <dbReference type="EMBL" id="KAK1356576.1"/>
    </source>
</evidence>
<protein>
    <recommendedName>
        <fullName evidence="3">RRM domain-containing protein</fullName>
    </recommendedName>
</protein>